<evidence type="ECO:0000313" key="3">
    <source>
        <dbReference type="Proteomes" id="UP000053424"/>
    </source>
</evidence>
<gene>
    <name evidence="2" type="ORF">M413DRAFT_30608</name>
</gene>
<keyword evidence="3" id="KW-1185">Reference proteome</keyword>
<reference evidence="3" key="2">
    <citation type="submission" date="2015-01" db="EMBL/GenBank/DDBJ databases">
        <title>Evolutionary Origins and Diversification of the Mycorrhizal Mutualists.</title>
        <authorList>
            <consortium name="DOE Joint Genome Institute"/>
            <consortium name="Mycorrhizal Genomics Consortium"/>
            <person name="Kohler A."/>
            <person name="Kuo A."/>
            <person name="Nagy L.G."/>
            <person name="Floudas D."/>
            <person name="Copeland A."/>
            <person name="Barry K.W."/>
            <person name="Cichocki N."/>
            <person name="Veneault-Fourrey C."/>
            <person name="LaButti K."/>
            <person name="Lindquist E.A."/>
            <person name="Lipzen A."/>
            <person name="Lundell T."/>
            <person name="Morin E."/>
            <person name="Murat C."/>
            <person name="Riley R."/>
            <person name="Ohm R."/>
            <person name="Sun H."/>
            <person name="Tunlid A."/>
            <person name="Henrissat B."/>
            <person name="Grigoriev I.V."/>
            <person name="Hibbett D.S."/>
            <person name="Martin F."/>
        </authorList>
    </citation>
    <scope>NUCLEOTIDE SEQUENCE [LARGE SCALE GENOMIC DNA]</scope>
    <source>
        <strain evidence="3">h7</strain>
    </source>
</reference>
<proteinExistence type="predicted"/>
<keyword evidence="1" id="KW-0472">Membrane</keyword>
<dbReference type="OrthoDB" id="3268838at2759"/>
<keyword evidence="1" id="KW-1133">Transmembrane helix</keyword>
<protein>
    <submittedName>
        <fullName evidence="2">Uncharacterized protein</fullName>
    </submittedName>
</protein>
<dbReference type="AlphaFoldDB" id="A0A0C2YAA8"/>
<reference evidence="2 3" key="1">
    <citation type="submission" date="2014-04" db="EMBL/GenBank/DDBJ databases">
        <authorList>
            <consortium name="DOE Joint Genome Institute"/>
            <person name="Kuo A."/>
            <person name="Gay G."/>
            <person name="Dore J."/>
            <person name="Kohler A."/>
            <person name="Nagy L.G."/>
            <person name="Floudas D."/>
            <person name="Copeland A."/>
            <person name="Barry K.W."/>
            <person name="Cichocki N."/>
            <person name="Veneault-Fourrey C."/>
            <person name="LaButti K."/>
            <person name="Lindquist E.A."/>
            <person name="Lipzen A."/>
            <person name="Lundell T."/>
            <person name="Morin E."/>
            <person name="Murat C."/>
            <person name="Sun H."/>
            <person name="Tunlid A."/>
            <person name="Henrissat B."/>
            <person name="Grigoriev I.V."/>
            <person name="Hibbett D.S."/>
            <person name="Martin F."/>
            <person name="Nordberg H.P."/>
            <person name="Cantor M.N."/>
            <person name="Hua S.X."/>
        </authorList>
    </citation>
    <scope>NUCLEOTIDE SEQUENCE [LARGE SCALE GENOMIC DNA]</scope>
    <source>
        <strain evidence="3">h7</strain>
    </source>
</reference>
<sequence length="294" mass="33065">MPEYHKCLAHYLLFLFFFQYLCQICASLRLLGLLADLTNEEAKQTRTGLDGLVQRLGPTCNFQRGCNSGQPDFYPAMFRSTARNPNPPSIQNLELNTLAGPSSSILLSYLTHTSIQIYKLSLWETSVMKVPKKVQKFKVGLALEFEDYIIAFISNDLMFQRAVSPSSKQPGLACEIIQSTQDVWCGIGVYTICEVFFDAGVSPLEAEYAFLYFYDNLAKETQDQIDKLASCESNWYRSGEGGKSELYDAKYVHLAFDKKALNLGHLIFGPDRWKALGGSNSNTVLDLLSNMFSK</sequence>
<accession>A0A0C2YAA8</accession>
<dbReference type="HOGENOM" id="CLU_946834_0_0_1"/>
<dbReference type="Proteomes" id="UP000053424">
    <property type="component" value="Unassembled WGS sequence"/>
</dbReference>
<name>A0A0C2YAA8_HEBCY</name>
<organism evidence="2 3">
    <name type="scientific">Hebeloma cylindrosporum</name>
    <dbReference type="NCBI Taxonomy" id="76867"/>
    <lineage>
        <taxon>Eukaryota</taxon>
        <taxon>Fungi</taxon>
        <taxon>Dikarya</taxon>
        <taxon>Basidiomycota</taxon>
        <taxon>Agaricomycotina</taxon>
        <taxon>Agaricomycetes</taxon>
        <taxon>Agaricomycetidae</taxon>
        <taxon>Agaricales</taxon>
        <taxon>Agaricineae</taxon>
        <taxon>Hymenogastraceae</taxon>
        <taxon>Hebeloma</taxon>
    </lineage>
</organism>
<dbReference type="EMBL" id="KN831794">
    <property type="protein sequence ID" value="KIM37962.1"/>
    <property type="molecule type" value="Genomic_DNA"/>
</dbReference>
<dbReference type="STRING" id="686832.A0A0C2YAA8"/>
<feature type="transmembrane region" description="Helical" evidence="1">
    <location>
        <begin position="12"/>
        <end position="35"/>
    </location>
</feature>
<evidence type="ECO:0000256" key="1">
    <source>
        <dbReference type="SAM" id="Phobius"/>
    </source>
</evidence>
<keyword evidence="1" id="KW-0812">Transmembrane</keyword>
<evidence type="ECO:0000313" key="2">
    <source>
        <dbReference type="EMBL" id="KIM37962.1"/>
    </source>
</evidence>